<keyword evidence="2" id="KW-1185">Reference proteome</keyword>
<dbReference type="EMBL" id="QKYT01000319">
    <property type="protein sequence ID" value="RIA87237.1"/>
    <property type="molecule type" value="Genomic_DNA"/>
</dbReference>
<gene>
    <name evidence="1" type="ORF">C1645_828071</name>
</gene>
<sequence length="76" mass="8724">MEIKIRLKETKNESMFKALDEGSVSRDSYRRLCAIESHLPREGAVSKEYDSEEADIDDEAIVQEVIDAKSYLLMIN</sequence>
<comment type="caution">
    <text evidence="1">The sequence shown here is derived from an EMBL/GenBank/DDBJ whole genome shotgun (WGS) entry which is preliminary data.</text>
</comment>
<reference evidence="1 2" key="1">
    <citation type="submission" date="2018-06" db="EMBL/GenBank/DDBJ databases">
        <title>Comparative genomics reveals the genomic features of Rhizophagus irregularis, R. cerebriforme, R. diaphanum and Gigaspora rosea, and their symbiotic lifestyle signature.</title>
        <authorList>
            <person name="Morin E."/>
            <person name="San Clemente H."/>
            <person name="Chen E.C.H."/>
            <person name="De La Providencia I."/>
            <person name="Hainaut M."/>
            <person name="Kuo A."/>
            <person name="Kohler A."/>
            <person name="Murat C."/>
            <person name="Tang N."/>
            <person name="Roy S."/>
            <person name="Loubradou J."/>
            <person name="Henrissat B."/>
            <person name="Grigoriev I.V."/>
            <person name="Corradi N."/>
            <person name="Roux C."/>
            <person name="Martin F.M."/>
        </authorList>
    </citation>
    <scope>NUCLEOTIDE SEQUENCE [LARGE SCALE GENOMIC DNA]</scope>
    <source>
        <strain evidence="1 2">DAOM 227022</strain>
    </source>
</reference>
<accession>A0A397STF9</accession>
<protein>
    <submittedName>
        <fullName evidence="1">Uncharacterized protein</fullName>
    </submittedName>
</protein>
<proteinExistence type="predicted"/>
<dbReference type="Proteomes" id="UP000265703">
    <property type="component" value="Unassembled WGS sequence"/>
</dbReference>
<name>A0A397STF9_9GLOM</name>
<evidence type="ECO:0000313" key="1">
    <source>
        <dbReference type="EMBL" id="RIA87237.1"/>
    </source>
</evidence>
<evidence type="ECO:0000313" key="2">
    <source>
        <dbReference type="Proteomes" id="UP000265703"/>
    </source>
</evidence>
<dbReference type="STRING" id="658196.A0A397STF9"/>
<dbReference type="AlphaFoldDB" id="A0A397STF9"/>
<organism evidence="1 2">
    <name type="scientific">Glomus cerebriforme</name>
    <dbReference type="NCBI Taxonomy" id="658196"/>
    <lineage>
        <taxon>Eukaryota</taxon>
        <taxon>Fungi</taxon>
        <taxon>Fungi incertae sedis</taxon>
        <taxon>Mucoromycota</taxon>
        <taxon>Glomeromycotina</taxon>
        <taxon>Glomeromycetes</taxon>
        <taxon>Glomerales</taxon>
        <taxon>Glomeraceae</taxon>
        <taxon>Glomus</taxon>
    </lineage>
</organism>